<accession>A0ABQ9TIT8</accession>
<comment type="caution">
    <text evidence="1">The sequence shown here is derived from an EMBL/GenBank/DDBJ whole genome shotgun (WGS) entry which is preliminary data.</text>
</comment>
<keyword evidence="2" id="KW-1185">Reference proteome</keyword>
<proteinExistence type="predicted"/>
<evidence type="ECO:0000313" key="2">
    <source>
        <dbReference type="Proteomes" id="UP001266305"/>
    </source>
</evidence>
<dbReference type="EMBL" id="JASSZA010000022">
    <property type="protein sequence ID" value="KAK2084644.1"/>
    <property type="molecule type" value="Genomic_DNA"/>
</dbReference>
<name>A0ABQ9TIT8_SAGOE</name>
<organism evidence="1 2">
    <name type="scientific">Saguinus oedipus</name>
    <name type="common">Cotton-top tamarin</name>
    <name type="synonym">Oedipomidas oedipus</name>
    <dbReference type="NCBI Taxonomy" id="9490"/>
    <lineage>
        <taxon>Eukaryota</taxon>
        <taxon>Metazoa</taxon>
        <taxon>Chordata</taxon>
        <taxon>Craniata</taxon>
        <taxon>Vertebrata</taxon>
        <taxon>Euteleostomi</taxon>
        <taxon>Mammalia</taxon>
        <taxon>Eutheria</taxon>
        <taxon>Euarchontoglires</taxon>
        <taxon>Primates</taxon>
        <taxon>Haplorrhini</taxon>
        <taxon>Platyrrhini</taxon>
        <taxon>Cebidae</taxon>
        <taxon>Callitrichinae</taxon>
        <taxon>Saguinus</taxon>
    </lineage>
</organism>
<gene>
    <name evidence="1" type="ORF">P7K49_037677</name>
</gene>
<dbReference type="Proteomes" id="UP001266305">
    <property type="component" value="Unassembled WGS sequence"/>
</dbReference>
<feature type="non-terminal residue" evidence="1">
    <location>
        <position position="65"/>
    </location>
</feature>
<evidence type="ECO:0000313" key="1">
    <source>
        <dbReference type="EMBL" id="KAK2084644.1"/>
    </source>
</evidence>
<protein>
    <submittedName>
        <fullName evidence="1">Uncharacterized protein</fullName>
    </submittedName>
</protein>
<sequence length="65" mass="6999">MMSGLMGRKEFQADDDSSFAELVALDPASEGNINQMNTGCKVIVSFKTKVLIHVEGGDMAVYEAT</sequence>
<reference evidence="1 2" key="1">
    <citation type="submission" date="2023-05" db="EMBL/GenBank/DDBJ databases">
        <title>B98-5 Cell Line De Novo Hybrid Assembly: An Optical Mapping Approach.</title>
        <authorList>
            <person name="Kananen K."/>
            <person name="Auerbach J.A."/>
            <person name="Kautto E."/>
            <person name="Blachly J.S."/>
        </authorList>
    </citation>
    <scope>NUCLEOTIDE SEQUENCE [LARGE SCALE GENOMIC DNA]</scope>
    <source>
        <strain evidence="1">B95-8</strain>
        <tissue evidence="1">Cell line</tissue>
    </source>
</reference>